<dbReference type="AlphaFoldDB" id="A0A5J4WSE7"/>
<gene>
    <name evidence="1" type="ORF">EZS28_007015</name>
</gene>
<reference evidence="1 2" key="1">
    <citation type="submission" date="2019-03" db="EMBL/GenBank/DDBJ databases">
        <title>Single cell metagenomics reveals metabolic interactions within the superorganism composed of flagellate Streblomastix strix and complex community of Bacteroidetes bacteria on its surface.</title>
        <authorList>
            <person name="Treitli S.C."/>
            <person name="Kolisko M."/>
            <person name="Husnik F."/>
            <person name="Keeling P."/>
            <person name="Hampl V."/>
        </authorList>
    </citation>
    <scope>NUCLEOTIDE SEQUENCE [LARGE SCALE GENOMIC DNA]</scope>
    <source>
        <strain evidence="1">ST1C</strain>
    </source>
</reference>
<evidence type="ECO:0000313" key="2">
    <source>
        <dbReference type="Proteomes" id="UP000324800"/>
    </source>
</evidence>
<protein>
    <submittedName>
        <fullName evidence="1">Uncharacterized protein</fullName>
    </submittedName>
</protein>
<evidence type="ECO:0000313" key="1">
    <source>
        <dbReference type="EMBL" id="KAA6397462.1"/>
    </source>
</evidence>
<comment type="caution">
    <text evidence="1">The sequence shown here is derived from an EMBL/GenBank/DDBJ whole genome shotgun (WGS) entry which is preliminary data.</text>
</comment>
<sequence length="225" mass="25360">MSNVYIDERLLDAAGLTDFPKLYAYIKEHNSKSHDQLPQPVQIGEQMLQEQMKSNDDVINGSGDFNEEFVSPVLNAIMKLDLSSLLERQSFLASSGSDSQLIVYGNRISLTASYAITGSFQSRYLFKNFPEGERPKTCDNVIVLVGSQIPSDTAPVNNPTYYKKYESQKINYDANRDRKEIIIDKWNVNKKGIFATQSHVYETVKKLTDLIDTGVQVSLGTWSRG</sequence>
<accession>A0A5J4WSE7</accession>
<proteinExistence type="predicted"/>
<organism evidence="1 2">
    <name type="scientific">Streblomastix strix</name>
    <dbReference type="NCBI Taxonomy" id="222440"/>
    <lineage>
        <taxon>Eukaryota</taxon>
        <taxon>Metamonada</taxon>
        <taxon>Preaxostyla</taxon>
        <taxon>Oxymonadida</taxon>
        <taxon>Streblomastigidae</taxon>
        <taxon>Streblomastix</taxon>
    </lineage>
</organism>
<dbReference type="Proteomes" id="UP000324800">
    <property type="component" value="Unassembled WGS sequence"/>
</dbReference>
<dbReference type="EMBL" id="SNRW01001175">
    <property type="protein sequence ID" value="KAA6397462.1"/>
    <property type="molecule type" value="Genomic_DNA"/>
</dbReference>
<name>A0A5J4WSE7_9EUKA</name>